<dbReference type="Proteomes" id="UP000253509">
    <property type="component" value="Unassembled WGS sequence"/>
</dbReference>
<dbReference type="Pfam" id="PF12802">
    <property type="entry name" value="MarR_2"/>
    <property type="match status" value="1"/>
</dbReference>
<name>A0A366IJJ9_9MICO</name>
<evidence type="ECO:0000259" key="4">
    <source>
        <dbReference type="PROSITE" id="PS50995"/>
    </source>
</evidence>
<evidence type="ECO:0000313" key="6">
    <source>
        <dbReference type="Proteomes" id="UP000253509"/>
    </source>
</evidence>
<dbReference type="InterPro" id="IPR036390">
    <property type="entry name" value="WH_DNA-bd_sf"/>
</dbReference>
<gene>
    <name evidence="5" type="ORF">DFO65_10617</name>
</gene>
<keyword evidence="2" id="KW-0238">DNA-binding</keyword>
<dbReference type="SMART" id="SM00347">
    <property type="entry name" value="HTH_MARR"/>
    <property type="match status" value="1"/>
</dbReference>
<keyword evidence="3" id="KW-0804">Transcription</keyword>
<proteinExistence type="predicted"/>
<dbReference type="GO" id="GO:0006950">
    <property type="term" value="P:response to stress"/>
    <property type="evidence" value="ECO:0007669"/>
    <property type="project" value="TreeGrafter"/>
</dbReference>
<comment type="caution">
    <text evidence="5">The sequence shown here is derived from an EMBL/GenBank/DDBJ whole genome shotgun (WGS) entry which is preliminary data.</text>
</comment>
<dbReference type="InterPro" id="IPR023187">
    <property type="entry name" value="Tscrpt_reg_MarR-type_CS"/>
</dbReference>
<dbReference type="PANTHER" id="PTHR33164:SF99">
    <property type="entry name" value="MARR FAMILY REGULATORY PROTEIN"/>
    <property type="match status" value="1"/>
</dbReference>
<dbReference type="SUPFAM" id="SSF46785">
    <property type="entry name" value="Winged helix' DNA-binding domain"/>
    <property type="match status" value="1"/>
</dbReference>
<dbReference type="PROSITE" id="PS50995">
    <property type="entry name" value="HTH_MARR_2"/>
    <property type="match status" value="1"/>
</dbReference>
<dbReference type="PROSITE" id="PS01117">
    <property type="entry name" value="HTH_MARR_1"/>
    <property type="match status" value="1"/>
</dbReference>
<dbReference type="AlphaFoldDB" id="A0A366IJJ9"/>
<reference evidence="5 6" key="1">
    <citation type="submission" date="2018-06" db="EMBL/GenBank/DDBJ databases">
        <title>Freshwater and sediment microbial communities from various areas in North America, analyzing microbe dynamics in response to fracking.</title>
        <authorList>
            <person name="Lamendella R."/>
        </authorList>
    </citation>
    <scope>NUCLEOTIDE SEQUENCE [LARGE SCALE GENOMIC DNA]</scope>
    <source>
        <strain evidence="5 6">3b_TX</strain>
    </source>
</reference>
<keyword evidence="6" id="KW-1185">Reference proteome</keyword>
<dbReference type="InterPro" id="IPR036388">
    <property type="entry name" value="WH-like_DNA-bd_sf"/>
</dbReference>
<dbReference type="EMBL" id="QNSB01000006">
    <property type="protein sequence ID" value="RBP71174.1"/>
    <property type="molecule type" value="Genomic_DNA"/>
</dbReference>
<keyword evidence="1" id="KW-0805">Transcription regulation</keyword>
<dbReference type="InterPro" id="IPR039422">
    <property type="entry name" value="MarR/SlyA-like"/>
</dbReference>
<accession>A0A366IJJ9</accession>
<evidence type="ECO:0000256" key="2">
    <source>
        <dbReference type="ARBA" id="ARBA00023125"/>
    </source>
</evidence>
<dbReference type="Gene3D" id="1.10.10.10">
    <property type="entry name" value="Winged helix-like DNA-binding domain superfamily/Winged helix DNA-binding domain"/>
    <property type="match status" value="1"/>
</dbReference>
<feature type="domain" description="HTH marR-type" evidence="4">
    <location>
        <begin position="1"/>
        <end position="141"/>
    </location>
</feature>
<dbReference type="GO" id="GO:0003700">
    <property type="term" value="F:DNA-binding transcription factor activity"/>
    <property type="evidence" value="ECO:0007669"/>
    <property type="project" value="InterPro"/>
</dbReference>
<organism evidence="5 6">
    <name type="scientific">Brevibacterium celere</name>
    <dbReference type="NCBI Taxonomy" id="225845"/>
    <lineage>
        <taxon>Bacteria</taxon>
        <taxon>Bacillati</taxon>
        <taxon>Actinomycetota</taxon>
        <taxon>Actinomycetes</taxon>
        <taxon>Micrococcales</taxon>
        <taxon>Brevibacteriaceae</taxon>
        <taxon>Brevibacterium</taxon>
    </lineage>
</organism>
<evidence type="ECO:0000256" key="1">
    <source>
        <dbReference type="ARBA" id="ARBA00023015"/>
    </source>
</evidence>
<dbReference type="PRINTS" id="PR00598">
    <property type="entry name" value="HTHMARR"/>
</dbReference>
<sequence length="146" mass="16165">MPSSSCGPVAVWRQMLETHADLVDSLESRFKAEHGLTATEFDVLINIPQDSPIRQRDLLRCIVLSRSALSRLLRRLEDRGLVVQTADSEDQRGVRVSLTDAGRRLRRESARTNAEVVRTAFEGLSANDLTALSALIEQIRPTAGKA</sequence>
<evidence type="ECO:0000256" key="3">
    <source>
        <dbReference type="ARBA" id="ARBA00023163"/>
    </source>
</evidence>
<dbReference type="GO" id="GO:0003677">
    <property type="term" value="F:DNA binding"/>
    <property type="evidence" value="ECO:0007669"/>
    <property type="project" value="UniProtKB-KW"/>
</dbReference>
<dbReference type="PANTHER" id="PTHR33164">
    <property type="entry name" value="TRANSCRIPTIONAL REGULATOR, MARR FAMILY"/>
    <property type="match status" value="1"/>
</dbReference>
<protein>
    <submittedName>
        <fullName evidence="5">MarR family transcriptional regulator</fullName>
    </submittedName>
</protein>
<dbReference type="InterPro" id="IPR000835">
    <property type="entry name" value="HTH_MarR-typ"/>
</dbReference>
<evidence type="ECO:0000313" key="5">
    <source>
        <dbReference type="EMBL" id="RBP71174.1"/>
    </source>
</evidence>